<evidence type="ECO:0000256" key="3">
    <source>
        <dbReference type="ARBA" id="ARBA00023163"/>
    </source>
</evidence>
<dbReference type="SUPFAM" id="SSF55781">
    <property type="entry name" value="GAF domain-like"/>
    <property type="match status" value="1"/>
</dbReference>
<evidence type="ECO:0000256" key="2">
    <source>
        <dbReference type="ARBA" id="ARBA00023125"/>
    </source>
</evidence>
<comment type="caution">
    <text evidence="8">The sequence shown here is derived from an EMBL/GenBank/DDBJ whole genome shotgun (WGS) entry which is preliminary data.</text>
</comment>
<keyword evidence="1" id="KW-0805">Transcription regulation</keyword>
<dbReference type="Pfam" id="PF09339">
    <property type="entry name" value="HTH_IclR"/>
    <property type="match status" value="1"/>
</dbReference>
<keyword evidence="3" id="KW-0804">Transcription</keyword>
<dbReference type="GO" id="GO:0003677">
    <property type="term" value="F:DNA binding"/>
    <property type="evidence" value="ECO:0007669"/>
    <property type="project" value="UniProtKB-KW"/>
</dbReference>
<proteinExistence type="predicted"/>
<dbReference type="SMART" id="SM00346">
    <property type="entry name" value="HTH_ICLR"/>
    <property type="match status" value="1"/>
</dbReference>
<dbReference type="PANTHER" id="PTHR30136:SF24">
    <property type="entry name" value="HTH-TYPE TRANSCRIPTIONAL REPRESSOR ALLR"/>
    <property type="match status" value="1"/>
</dbReference>
<name>A0A498CFK0_9GAMM</name>
<dbReference type="SUPFAM" id="SSF46785">
    <property type="entry name" value="Winged helix' DNA-binding domain"/>
    <property type="match status" value="1"/>
</dbReference>
<dbReference type="AlphaFoldDB" id="A0A498CFK0"/>
<evidence type="ECO:0000313" key="8">
    <source>
        <dbReference type="EMBL" id="RLK51118.1"/>
    </source>
</evidence>
<keyword evidence="2" id="KW-0238">DNA-binding</keyword>
<dbReference type="Proteomes" id="UP000275461">
    <property type="component" value="Unassembled WGS sequence"/>
</dbReference>
<dbReference type="PROSITE" id="PS51077">
    <property type="entry name" value="HTH_ICLR"/>
    <property type="match status" value="1"/>
</dbReference>
<evidence type="ECO:0000259" key="6">
    <source>
        <dbReference type="PROSITE" id="PS51077"/>
    </source>
</evidence>
<dbReference type="InterPro" id="IPR014757">
    <property type="entry name" value="Tscrpt_reg_IclR_C"/>
</dbReference>
<organism evidence="8 9">
    <name type="scientific">Alkalispirillum mobile</name>
    <dbReference type="NCBI Taxonomy" id="85925"/>
    <lineage>
        <taxon>Bacteria</taxon>
        <taxon>Pseudomonadati</taxon>
        <taxon>Pseudomonadota</taxon>
        <taxon>Gammaproteobacteria</taxon>
        <taxon>Chromatiales</taxon>
        <taxon>Ectothiorhodospiraceae</taxon>
        <taxon>Alkalispirillum</taxon>
    </lineage>
</organism>
<reference evidence="8 9" key="1">
    <citation type="submission" date="2018-10" db="EMBL/GenBank/DDBJ databases">
        <title>Genomic Encyclopedia of Type Strains, Phase IV (KMG-IV): sequencing the most valuable type-strain genomes for metagenomic binning, comparative biology and taxonomic classification.</title>
        <authorList>
            <person name="Goeker M."/>
        </authorList>
    </citation>
    <scope>NUCLEOTIDE SEQUENCE [LARGE SCALE GENOMIC DNA]</scope>
    <source>
        <strain evidence="8 9">DSM 12769</strain>
    </source>
</reference>
<dbReference type="PROSITE" id="PS51078">
    <property type="entry name" value="ICLR_ED"/>
    <property type="match status" value="1"/>
</dbReference>
<dbReference type="InterPro" id="IPR029016">
    <property type="entry name" value="GAF-like_dom_sf"/>
</dbReference>
<dbReference type="EMBL" id="RCDA01000001">
    <property type="protein sequence ID" value="RLK51118.1"/>
    <property type="molecule type" value="Genomic_DNA"/>
</dbReference>
<evidence type="ECO:0000256" key="1">
    <source>
        <dbReference type="ARBA" id="ARBA00023015"/>
    </source>
</evidence>
<dbReference type="InterPro" id="IPR005471">
    <property type="entry name" value="Tscrpt_reg_IclR_N"/>
</dbReference>
<evidence type="ECO:0000256" key="4">
    <source>
        <dbReference type="ARBA" id="ARBA00040379"/>
    </source>
</evidence>
<dbReference type="InterPro" id="IPR036388">
    <property type="entry name" value="WH-like_DNA-bd_sf"/>
</dbReference>
<dbReference type="Gene3D" id="1.10.10.10">
    <property type="entry name" value="Winged helix-like DNA-binding domain superfamily/Winged helix DNA-binding domain"/>
    <property type="match status" value="1"/>
</dbReference>
<evidence type="ECO:0000259" key="7">
    <source>
        <dbReference type="PROSITE" id="PS51078"/>
    </source>
</evidence>
<evidence type="ECO:0000256" key="5">
    <source>
        <dbReference type="ARBA" id="ARBA00042627"/>
    </source>
</evidence>
<dbReference type="InterPro" id="IPR050707">
    <property type="entry name" value="HTH_MetabolicPath_Reg"/>
</dbReference>
<dbReference type="RefSeq" id="WP_170153599.1">
    <property type="nucleotide sequence ID" value="NZ_RCDA01000001.1"/>
</dbReference>
<keyword evidence="9" id="KW-1185">Reference proteome</keyword>
<dbReference type="Pfam" id="PF01614">
    <property type="entry name" value="IclR_C"/>
    <property type="match status" value="1"/>
</dbReference>
<accession>A0A498CFK0</accession>
<evidence type="ECO:0000313" key="9">
    <source>
        <dbReference type="Proteomes" id="UP000275461"/>
    </source>
</evidence>
<sequence>MEKKQRAKGSTGERLLRILSAVVEADGPVDLPLVTETVDLPKPTAHRLLTLLEQQGYLVRDTDGRSFTPGPVLNRVACRVLQSKAAKAPRHAILERIAATAGEACNLVVMDGNHITYIDRIDSAWPLSIRLAIGSEVPLHCTATGKLLTSLQPKRVRRRLLSTLPLSSWTPHTITDPTELEAELETIRKARVGTDNQEFIEGMVAVSVPIPPPAGPPIAAVSIHAPVFRKSLADLKTHIPLLQESADKLATIIHDQEGTASAN</sequence>
<dbReference type="Gene3D" id="3.30.450.40">
    <property type="match status" value="1"/>
</dbReference>
<dbReference type="PANTHER" id="PTHR30136">
    <property type="entry name" value="HELIX-TURN-HELIX TRANSCRIPTIONAL REGULATOR, ICLR FAMILY"/>
    <property type="match status" value="1"/>
</dbReference>
<dbReference type="InterPro" id="IPR036390">
    <property type="entry name" value="WH_DNA-bd_sf"/>
</dbReference>
<dbReference type="GO" id="GO:0045892">
    <property type="term" value="P:negative regulation of DNA-templated transcription"/>
    <property type="evidence" value="ECO:0007669"/>
    <property type="project" value="TreeGrafter"/>
</dbReference>
<gene>
    <name evidence="8" type="ORF">DFR31_1034</name>
</gene>
<feature type="domain" description="HTH iclR-type" evidence="6">
    <location>
        <begin position="9"/>
        <end position="71"/>
    </location>
</feature>
<dbReference type="GO" id="GO:0003700">
    <property type="term" value="F:DNA-binding transcription factor activity"/>
    <property type="evidence" value="ECO:0007669"/>
    <property type="project" value="TreeGrafter"/>
</dbReference>
<protein>
    <recommendedName>
        <fullName evidence="4">HTH-type transcriptional repressor AllR</fullName>
    </recommendedName>
    <alternativeName>
        <fullName evidence="5">Negative regulator of allantoin and glyoxylate utilization operons</fullName>
    </alternativeName>
</protein>
<feature type="domain" description="IclR-ED" evidence="7">
    <location>
        <begin position="72"/>
        <end position="255"/>
    </location>
</feature>